<dbReference type="PANTHER" id="PTHR30006:SF2">
    <property type="entry name" value="ABC TRANSPORTER SUBSTRATE-BINDING PROTEIN"/>
    <property type="match status" value="1"/>
</dbReference>
<reference evidence="4 5" key="1">
    <citation type="submission" date="2009-04" db="EMBL/GenBank/DDBJ databases">
        <authorList>
            <person name="Qin X."/>
            <person name="Bachman B."/>
            <person name="Battles P."/>
            <person name="Bell A."/>
            <person name="Bess C."/>
            <person name="Bickham C."/>
            <person name="Chaboub L."/>
            <person name="Chen D."/>
            <person name="Coyle M."/>
            <person name="Deiros D.R."/>
            <person name="Dinh H."/>
            <person name="Forbes L."/>
            <person name="Fowler G."/>
            <person name="Francisco L."/>
            <person name="Fu Q."/>
            <person name="Gubbala S."/>
            <person name="Hale W."/>
            <person name="Han Y."/>
            <person name="Hemphill L."/>
            <person name="Highlander S.K."/>
            <person name="Hirani K."/>
            <person name="Hogues M."/>
            <person name="Jackson L."/>
            <person name="Jakkamsetti A."/>
            <person name="Javaid M."/>
            <person name="Jiang H."/>
            <person name="Korchina V."/>
            <person name="Kovar C."/>
            <person name="Lara F."/>
            <person name="Lee S."/>
            <person name="Mata R."/>
            <person name="Mathew T."/>
            <person name="Moen C."/>
            <person name="Morales K."/>
            <person name="Munidasa M."/>
            <person name="Nazareth L."/>
            <person name="Ngo R."/>
            <person name="Nguyen L."/>
            <person name="Okwuonu G."/>
            <person name="Ongeri F."/>
            <person name="Patil S."/>
            <person name="Petrosino J."/>
            <person name="Pham C."/>
            <person name="Pham P."/>
            <person name="Pu L.-L."/>
            <person name="Puazo M."/>
            <person name="Raj R."/>
            <person name="Reid J."/>
            <person name="Rouhana J."/>
            <person name="Saada N."/>
            <person name="Shang Y."/>
            <person name="Simmons D."/>
            <person name="Thornton R."/>
            <person name="Warren J."/>
            <person name="Weissenberger G."/>
            <person name="Zhang J."/>
            <person name="Zhang L."/>
            <person name="Zhou C."/>
            <person name="Zhu D."/>
            <person name="Muzny D."/>
            <person name="Worley K."/>
            <person name="Gibbs R."/>
        </authorList>
    </citation>
    <scope>NUCLEOTIDE SEQUENCE [LARGE SCALE GENOMIC DNA]</scope>
    <source>
        <strain evidence="4 5">ATCC 43531</strain>
    </source>
</reference>
<dbReference type="Gene3D" id="3.40.190.10">
    <property type="entry name" value="Periplasmic binding protein-like II"/>
    <property type="match status" value="2"/>
</dbReference>
<keyword evidence="1 3" id="KW-0732">Signal</keyword>
<dbReference type="STRING" id="638302.HMPREF0908_0468"/>
<dbReference type="RefSeq" id="WP_006690732.1">
    <property type="nucleotide sequence ID" value="NZ_GG694007.1"/>
</dbReference>
<gene>
    <name evidence="4" type="ORF">HMPREF0908_0468</name>
</gene>
<name>C4V221_9FIRM</name>
<dbReference type="GO" id="GO:0030975">
    <property type="term" value="F:thiamine binding"/>
    <property type="evidence" value="ECO:0007669"/>
    <property type="project" value="TreeGrafter"/>
</dbReference>
<keyword evidence="2" id="KW-0479">Metal-binding</keyword>
<dbReference type="PANTHER" id="PTHR30006">
    <property type="entry name" value="THIAMINE-BINDING PERIPLASMIC PROTEIN-RELATED"/>
    <property type="match status" value="1"/>
</dbReference>
<dbReference type="GO" id="GO:0030976">
    <property type="term" value="F:thiamine pyrophosphate binding"/>
    <property type="evidence" value="ECO:0007669"/>
    <property type="project" value="TreeGrafter"/>
</dbReference>
<dbReference type="Proteomes" id="UP000005309">
    <property type="component" value="Unassembled WGS sequence"/>
</dbReference>
<evidence type="ECO:0000256" key="2">
    <source>
        <dbReference type="PIRSR" id="PIRSR002825-1"/>
    </source>
</evidence>
<dbReference type="CDD" id="cd13547">
    <property type="entry name" value="PBP2_Fbp_like_2"/>
    <property type="match status" value="1"/>
</dbReference>
<dbReference type="InterPro" id="IPR026045">
    <property type="entry name" value="Ferric-bd"/>
</dbReference>
<dbReference type="EMBL" id="ACLA01000006">
    <property type="protein sequence ID" value="EEQ49152.1"/>
    <property type="molecule type" value="Genomic_DNA"/>
</dbReference>
<protein>
    <submittedName>
        <fullName evidence="4">ABC transporter, solute-binding protein</fullName>
    </submittedName>
</protein>
<accession>C4V221</accession>
<keyword evidence="2" id="KW-0408">Iron</keyword>
<dbReference type="OrthoDB" id="9791045at2"/>
<sequence>MRKWSILTVLAAMLCTLLAAGCGGGPQQNAASDGKNKLVIYTSMKESLIGGIVEGFKKKYPDIEVDYQSAGAGKLMAKIAAEKQSGHILADVIWTSEVPDFYKMKADGVLENYKPTVFDELVNPFDDYDGTFTAARLGTLGITYNKDKISTAPTQWSDLTKPEFTNAFGIADPALSGTSYMSIALLQKQFGWEFFEKLAANQTRIGKGAGQVIDDTSSGELAACLGVDYITNNKVNKGAHVALAYPPELLVVPSPVAIFKESNNMDAAKKFVDYLLSSEAQQMIANEGTVPVRNDVDMPEKFGLPKPAEALQRAIKVNYTEILPQKEETIKKFTEIIGKK</sequence>
<dbReference type="PIRSF" id="PIRSF002825">
    <property type="entry name" value="CfbpA"/>
    <property type="match status" value="1"/>
</dbReference>
<dbReference type="GO" id="GO:0015888">
    <property type="term" value="P:thiamine transport"/>
    <property type="evidence" value="ECO:0007669"/>
    <property type="project" value="TreeGrafter"/>
</dbReference>
<evidence type="ECO:0000256" key="3">
    <source>
        <dbReference type="SAM" id="SignalP"/>
    </source>
</evidence>
<keyword evidence="5" id="KW-1185">Reference proteome</keyword>
<dbReference type="Pfam" id="PF13343">
    <property type="entry name" value="SBP_bac_6"/>
    <property type="match status" value="1"/>
</dbReference>
<dbReference type="eggNOG" id="COG1840">
    <property type="taxonomic scope" value="Bacteria"/>
</dbReference>
<dbReference type="PROSITE" id="PS51257">
    <property type="entry name" value="PROKAR_LIPOPROTEIN"/>
    <property type="match status" value="1"/>
</dbReference>
<evidence type="ECO:0000313" key="5">
    <source>
        <dbReference type="Proteomes" id="UP000005309"/>
    </source>
</evidence>
<dbReference type="SUPFAM" id="SSF53850">
    <property type="entry name" value="Periplasmic binding protein-like II"/>
    <property type="match status" value="1"/>
</dbReference>
<evidence type="ECO:0000313" key="4">
    <source>
        <dbReference type="EMBL" id="EEQ49152.1"/>
    </source>
</evidence>
<feature type="chain" id="PRO_5039723753" evidence="3">
    <location>
        <begin position="20"/>
        <end position="340"/>
    </location>
</feature>
<dbReference type="AlphaFoldDB" id="C4V221"/>
<feature type="binding site" evidence="2">
    <location>
        <position position="229"/>
    </location>
    <ligand>
        <name>Fe cation</name>
        <dbReference type="ChEBI" id="CHEBI:24875"/>
    </ligand>
</feature>
<dbReference type="GO" id="GO:0030288">
    <property type="term" value="C:outer membrane-bounded periplasmic space"/>
    <property type="evidence" value="ECO:0007669"/>
    <property type="project" value="TreeGrafter"/>
</dbReference>
<feature type="signal peptide" evidence="3">
    <location>
        <begin position="1"/>
        <end position="19"/>
    </location>
</feature>
<comment type="caution">
    <text evidence="4">The sequence shown here is derived from an EMBL/GenBank/DDBJ whole genome shotgun (WGS) entry which is preliminary data.</text>
</comment>
<dbReference type="HOGENOM" id="CLU_026974_0_0_9"/>
<organism evidence="4 5">
    <name type="scientific">Selenomonas flueggei ATCC 43531</name>
    <dbReference type="NCBI Taxonomy" id="638302"/>
    <lineage>
        <taxon>Bacteria</taxon>
        <taxon>Bacillati</taxon>
        <taxon>Bacillota</taxon>
        <taxon>Negativicutes</taxon>
        <taxon>Selenomonadales</taxon>
        <taxon>Selenomonadaceae</taxon>
        <taxon>Selenomonas</taxon>
    </lineage>
</organism>
<dbReference type="GO" id="GO:0046872">
    <property type="term" value="F:metal ion binding"/>
    <property type="evidence" value="ECO:0007669"/>
    <property type="project" value="UniProtKB-KW"/>
</dbReference>
<proteinExistence type="predicted"/>
<evidence type="ECO:0000256" key="1">
    <source>
        <dbReference type="ARBA" id="ARBA00022729"/>
    </source>
</evidence>